<dbReference type="GeneID" id="87633297"/>
<dbReference type="AlphaFoldDB" id="A0A6N9VN59"/>
<sequence>MAAATDPLPDLLIAIPAVILLCKVGARLVRGAGQPPVVGEIAVGLLLGPSFLGWLWPGAQAWLFPPSSLPYLGLLGNLGLLIFMFLVGHEIQLGSLKAQSGTAALVSMVSVALPLGLGTLLALGMYDSFAPEGVDRLPFVLFIAVAMSITAFPVMARILADRGMYRTRVGVLALACAAFDDVTAWCLLAAVVAVSAAGSPMEAVTTALFAIGFALFMFGVLRPVLARLTARAERTSTDSLVLVLLFSGLCLSALATDLIGVHALFGAFIFGAVTPRGSRVIEFQAARLRAFSVPVLLPLFFVTTGLRADVSLLAADPVQWLWAGAVLAVAVLAKWGGGTGAARLSGQSWRDAMSIGALMNCRGLTELIVLNVGLGLGVIGQDLFTILVLMALITTAATSPALNLIRKGMPEEEPEVERRPADEAADDLRQPDVSRQSGGSPDAVGARAGGAGPAS</sequence>
<dbReference type="GO" id="GO:0015297">
    <property type="term" value="F:antiporter activity"/>
    <property type="evidence" value="ECO:0007669"/>
    <property type="project" value="InterPro"/>
</dbReference>
<feature type="domain" description="Cation/H+ exchanger transmembrane" evidence="9">
    <location>
        <begin position="19"/>
        <end position="399"/>
    </location>
</feature>
<dbReference type="Proteomes" id="UP000471648">
    <property type="component" value="Unassembled WGS sequence"/>
</dbReference>
<evidence type="ECO:0000256" key="7">
    <source>
        <dbReference type="SAM" id="MobiDB-lite"/>
    </source>
</evidence>
<keyword evidence="2" id="KW-0813">Transport</keyword>
<dbReference type="PANTHER" id="PTHR32468:SF0">
    <property type="entry name" value="K(+)_H(+) ANTIPORTER 1"/>
    <property type="match status" value="1"/>
</dbReference>
<feature type="transmembrane region" description="Helical" evidence="8">
    <location>
        <begin position="386"/>
        <end position="405"/>
    </location>
</feature>
<accession>A0A6N9VN59</accession>
<protein>
    <submittedName>
        <fullName evidence="10">Cation:proton antiporter</fullName>
    </submittedName>
</protein>
<dbReference type="GO" id="GO:1902600">
    <property type="term" value="P:proton transmembrane transport"/>
    <property type="evidence" value="ECO:0007669"/>
    <property type="project" value="InterPro"/>
</dbReference>
<feature type="compositionally biased region" description="Basic and acidic residues" evidence="7">
    <location>
        <begin position="416"/>
        <end position="432"/>
    </location>
</feature>
<reference evidence="10 12" key="1">
    <citation type="submission" date="2020-01" db="EMBL/GenBank/DDBJ databases">
        <title>Insect and environment-associated Actinomycetes.</title>
        <authorList>
            <person name="Currrie C."/>
            <person name="Chevrette M."/>
            <person name="Carlson C."/>
            <person name="Stubbendieck R."/>
            <person name="Wendt-Pienkowski E."/>
        </authorList>
    </citation>
    <scope>NUCLEOTIDE SEQUENCE [LARGE SCALE GENOMIC DNA]</scope>
    <source>
        <strain evidence="10 12">SID14438</strain>
    </source>
</reference>
<keyword evidence="5" id="KW-0406">Ion transport</keyword>
<name>A0A6N9VN59_STRMI</name>
<evidence type="ECO:0000256" key="5">
    <source>
        <dbReference type="ARBA" id="ARBA00023065"/>
    </source>
</evidence>
<evidence type="ECO:0000313" key="13">
    <source>
        <dbReference type="Proteomes" id="UP000509345"/>
    </source>
</evidence>
<keyword evidence="4 8" id="KW-1133">Transmembrane helix</keyword>
<dbReference type="GO" id="GO:0016020">
    <property type="term" value="C:membrane"/>
    <property type="evidence" value="ECO:0007669"/>
    <property type="project" value="UniProtKB-SubCell"/>
</dbReference>
<feature type="transmembrane region" description="Helical" evidence="8">
    <location>
        <begin position="171"/>
        <end position="197"/>
    </location>
</feature>
<dbReference type="Pfam" id="PF00999">
    <property type="entry name" value="Na_H_Exchanger"/>
    <property type="match status" value="1"/>
</dbReference>
<dbReference type="Gene3D" id="1.20.1530.20">
    <property type="match status" value="1"/>
</dbReference>
<dbReference type="InterPro" id="IPR038770">
    <property type="entry name" value="Na+/solute_symporter_sf"/>
</dbReference>
<evidence type="ECO:0000313" key="12">
    <source>
        <dbReference type="Proteomes" id="UP000471648"/>
    </source>
</evidence>
<dbReference type="RefSeq" id="WP_164359089.1">
    <property type="nucleotide sequence ID" value="NZ_CP054926.1"/>
</dbReference>
<evidence type="ECO:0000256" key="4">
    <source>
        <dbReference type="ARBA" id="ARBA00022989"/>
    </source>
</evidence>
<proteinExistence type="predicted"/>
<feature type="transmembrane region" description="Helical" evidence="8">
    <location>
        <begin position="12"/>
        <end position="30"/>
    </location>
</feature>
<evidence type="ECO:0000256" key="6">
    <source>
        <dbReference type="ARBA" id="ARBA00023136"/>
    </source>
</evidence>
<feature type="transmembrane region" description="Helical" evidence="8">
    <location>
        <begin position="37"/>
        <end position="56"/>
    </location>
</feature>
<feature type="region of interest" description="Disordered" evidence="7">
    <location>
        <begin position="409"/>
        <end position="455"/>
    </location>
</feature>
<feature type="transmembrane region" description="Helical" evidence="8">
    <location>
        <begin position="68"/>
        <end position="88"/>
    </location>
</feature>
<dbReference type="InterPro" id="IPR050794">
    <property type="entry name" value="CPA2_transporter"/>
</dbReference>
<gene>
    <name evidence="10" type="ORF">G3I39_37230</name>
    <name evidence="11" type="ORF">HUT09_18830</name>
</gene>
<dbReference type="EMBL" id="JAAGME010001593">
    <property type="protein sequence ID" value="NEB72678.1"/>
    <property type="molecule type" value="Genomic_DNA"/>
</dbReference>
<evidence type="ECO:0000256" key="3">
    <source>
        <dbReference type="ARBA" id="ARBA00022692"/>
    </source>
</evidence>
<comment type="subcellular location">
    <subcellularLocation>
        <location evidence="1">Membrane</location>
        <topology evidence="1">Multi-pass membrane protein</topology>
    </subcellularLocation>
</comment>
<feature type="transmembrane region" description="Helical" evidence="8">
    <location>
        <begin position="237"/>
        <end position="255"/>
    </location>
</feature>
<feature type="transmembrane region" description="Helical" evidence="8">
    <location>
        <begin position="137"/>
        <end position="159"/>
    </location>
</feature>
<feature type="transmembrane region" description="Helical" evidence="8">
    <location>
        <begin position="320"/>
        <end position="342"/>
    </location>
</feature>
<evidence type="ECO:0000313" key="10">
    <source>
        <dbReference type="EMBL" id="NEB72678.1"/>
    </source>
</evidence>
<keyword evidence="3 8" id="KW-0812">Transmembrane</keyword>
<evidence type="ECO:0000256" key="8">
    <source>
        <dbReference type="SAM" id="Phobius"/>
    </source>
</evidence>
<keyword evidence="6 8" id="KW-0472">Membrane</keyword>
<evidence type="ECO:0000313" key="11">
    <source>
        <dbReference type="EMBL" id="QKW44416.1"/>
    </source>
</evidence>
<evidence type="ECO:0000259" key="9">
    <source>
        <dbReference type="Pfam" id="PF00999"/>
    </source>
</evidence>
<reference evidence="11 13" key="2">
    <citation type="submission" date="2020-06" db="EMBL/GenBank/DDBJ databases">
        <title>Genome mining for natural products.</title>
        <authorList>
            <person name="Zhang B."/>
            <person name="Shi J."/>
            <person name="Ge H."/>
        </authorList>
    </citation>
    <scope>NUCLEOTIDE SEQUENCE [LARGE SCALE GENOMIC DNA]</scope>
    <source>
        <strain evidence="11 13">NA06532</strain>
    </source>
</reference>
<dbReference type="EMBL" id="CP054926">
    <property type="protein sequence ID" value="QKW44416.1"/>
    <property type="molecule type" value="Genomic_DNA"/>
</dbReference>
<dbReference type="Proteomes" id="UP000509345">
    <property type="component" value="Chromosome"/>
</dbReference>
<dbReference type="PANTHER" id="PTHR32468">
    <property type="entry name" value="CATION/H + ANTIPORTER"/>
    <property type="match status" value="1"/>
</dbReference>
<evidence type="ECO:0000256" key="1">
    <source>
        <dbReference type="ARBA" id="ARBA00004141"/>
    </source>
</evidence>
<feature type="transmembrane region" description="Helical" evidence="8">
    <location>
        <begin position="100"/>
        <end position="125"/>
    </location>
</feature>
<dbReference type="InterPro" id="IPR006153">
    <property type="entry name" value="Cation/H_exchanger_TM"/>
</dbReference>
<evidence type="ECO:0000256" key="2">
    <source>
        <dbReference type="ARBA" id="ARBA00022448"/>
    </source>
</evidence>
<feature type="transmembrane region" description="Helical" evidence="8">
    <location>
        <begin position="363"/>
        <end position="380"/>
    </location>
</feature>
<organism evidence="10 12">
    <name type="scientific">Streptomyces microflavus</name>
    <name type="common">Streptomyces lipmanii</name>
    <dbReference type="NCBI Taxonomy" id="1919"/>
    <lineage>
        <taxon>Bacteria</taxon>
        <taxon>Bacillati</taxon>
        <taxon>Actinomycetota</taxon>
        <taxon>Actinomycetes</taxon>
        <taxon>Kitasatosporales</taxon>
        <taxon>Streptomycetaceae</taxon>
        <taxon>Streptomyces</taxon>
    </lineage>
</organism>
<feature type="transmembrane region" description="Helical" evidence="8">
    <location>
        <begin position="203"/>
        <end position="225"/>
    </location>
</feature>